<dbReference type="Proteomes" id="UP001152799">
    <property type="component" value="Chromosome 2"/>
</dbReference>
<dbReference type="GO" id="GO:0003677">
    <property type="term" value="F:DNA binding"/>
    <property type="evidence" value="ECO:0007669"/>
    <property type="project" value="InterPro"/>
</dbReference>
<dbReference type="GO" id="GO:1902969">
    <property type="term" value="P:mitotic DNA replication"/>
    <property type="evidence" value="ECO:0007669"/>
    <property type="project" value="UniProtKB-ARBA"/>
</dbReference>
<keyword evidence="8" id="KW-1185">Reference proteome</keyword>
<evidence type="ECO:0000256" key="3">
    <source>
        <dbReference type="ARBA" id="ARBA00022705"/>
    </source>
</evidence>
<evidence type="ECO:0000256" key="1">
    <source>
        <dbReference type="ARBA" id="ARBA00004123"/>
    </source>
</evidence>
<evidence type="ECO:0000313" key="7">
    <source>
        <dbReference type="EMBL" id="CAG9765572.1"/>
    </source>
</evidence>
<dbReference type="EMBL" id="OU892278">
    <property type="protein sequence ID" value="CAG9765572.1"/>
    <property type="molecule type" value="Genomic_DNA"/>
</dbReference>
<keyword evidence="4" id="KW-0539">Nucleus</keyword>
<dbReference type="InterPro" id="IPR041863">
    <property type="entry name" value="PolD2_C"/>
</dbReference>
<dbReference type="Pfam" id="PF04042">
    <property type="entry name" value="DNA_pol_E_B"/>
    <property type="match status" value="1"/>
</dbReference>
<dbReference type="PANTHER" id="PTHR10416">
    <property type="entry name" value="DNA POLYMERASE DELTA SUBUNIT 2"/>
    <property type="match status" value="1"/>
</dbReference>
<keyword evidence="3" id="KW-0235">DNA replication</keyword>
<dbReference type="InterPro" id="IPR024826">
    <property type="entry name" value="DNA_pol_delta/II_ssu"/>
</dbReference>
<evidence type="ECO:0008006" key="9">
    <source>
        <dbReference type="Google" id="ProtNLM"/>
    </source>
</evidence>
<dbReference type="Pfam" id="PF18018">
    <property type="entry name" value="DNA_pol_D_N"/>
    <property type="match status" value="1"/>
</dbReference>
<dbReference type="FunFam" id="3.60.21.50:FF:000002">
    <property type="entry name" value="DNA polymerase delta small subunit"/>
    <property type="match status" value="1"/>
</dbReference>
<protein>
    <recommendedName>
        <fullName evidence="9">DNA polymerase delta subunit 2</fullName>
    </recommendedName>
</protein>
<dbReference type="AlphaFoldDB" id="A0A9N9QNQ4"/>
<feature type="domain" description="DNA polymerase delta subunit OB-fold" evidence="6">
    <location>
        <begin position="25"/>
        <end position="152"/>
    </location>
</feature>
<comment type="subcellular location">
    <subcellularLocation>
        <location evidence="1">Nucleus</location>
    </subcellularLocation>
</comment>
<comment type="similarity">
    <text evidence="2">Belongs to the DNA polymerase delta/II small subunit family.</text>
</comment>
<feature type="domain" description="DNA polymerase alpha/delta/epsilon subunit B" evidence="5">
    <location>
        <begin position="173"/>
        <end position="383"/>
    </location>
</feature>
<dbReference type="InterPro" id="IPR040663">
    <property type="entry name" value="DNA_pol_D_N"/>
</dbReference>
<evidence type="ECO:0000256" key="2">
    <source>
        <dbReference type="ARBA" id="ARBA00006035"/>
    </source>
</evidence>
<reference evidence="7" key="1">
    <citation type="submission" date="2022-01" db="EMBL/GenBank/DDBJ databases">
        <authorList>
            <person name="King R."/>
        </authorList>
    </citation>
    <scope>NUCLEOTIDE SEQUENCE</scope>
</reference>
<evidence type="ECO:0000259" key="6">
    <source>
        <dbReference type="Pfam" id="PF18018"/>
    </source>
</evidence>
<evidence type="ECO:0000259" key="5">
    <source>
        <dbReference type="Pfam" id="PF04042"/>
    </source>
</evidence>
<evidence type="ECO:0000256" key="4">
    <source>
        <dbReference type="ARBA" id="ARBA00023242"/>
    </source>
</evidence>
<dbReference type="InterPro" id="IPR007185">
    <property type="entry name" value="DNA_pol_a/d/e_bsu"/>
</dbReference>
<name>A0A9N9QNQ4_9CUCU</name>
<accession>A0A9N9QNQ4</accession>
<sequence>MPERIALSYKNCSEKFTQSPDYKKQYCSIYLSRLKDMEPLLVGRIQRKWGDQYPICQLHKLTEQTYDKVIVIGTLFKDQKLKPSVLKRLAEGNQLMPQPLLTHFTDESDALYMEDEVQRYQILNLDHLKLVTGITCALLGSDVGKGKFQVNDFVFASFRTQIDRPVFTRATYVLFLSGLDFTHQEKHSVNLQLLTYWIGGLLGDSERVSQVCRVIIAGNSISTEPTKAKTTISMVSKVNDAPDSIEAVEAFDEFLLHLCQLVDVDVMPGQYDPSNHILPQKPMHFCMYPQSAQYKSFNQVSNPYKCQIGGLSFTGTSGQPIKDIMRFSEVTDSLEALQCCLEWNHLAPTAPDTLGCFPFYQNDPFIIEECPHVFFAGNQEKFASKMVQGDDNQEVCLISLPEFSQTHQGVLLNLESLICHTVSFETK</sequence>
<evidence type="ECO:0000313" key="8">
    <source>
        <dbReference type="Proteomes" id="UP001152799"/>
    </source>
</evidence>
<gene>
    <name evidence="7" type="ORF">CEUTPL_LOCUS6177</name>
</gene>
<dbReference type="Gene3D" id="3.60.21.50">
    <property type="match status" value="1"/>
</dbReference>
<dbReference type="GO" id="GO:0006271">
    <property type="term" value="P:DNA strand elongation involved in DNA replication"/>
    <property type="evidence" value="ECO:0007669"/>
    <property type="project" value="TreeGrafter"/>
</dbReference>
<dbReference type="PANTHER" id="PTHR10416:SF0">
    <property type="entry name" value="DNA POLYMERASE DELTA SUBUNIT 2"/>
    <property type="match status" value="1"/>
</dbReference>
<dbReference type="GO" id="GO:0043625">
    <property type="term" value="C:delta DNA polymerase complex"/>
    <property type="evidence" value="ECO:0007669"/>
    <property type="project" value="TreeGrafter"/>
</dbReference>
<proteinExistence type="inferred from homology"/>
<dbReference type="CDD" id="cd07387">
    <property type="entry name" value="MPP_PolD2_C"/>
    <property type="match status" value="1"/>
</dbReference>
<organism evidence="7 8">
    <name type="scientific">Ceutorhynchus assimilis</name>
    <name type="common">cabbage seed weevil</name>
    <dbReference type="NCBI Taxonomy" id="467358"/>
    <lineage>
        <taxon>Eukaryota</taxon>
        <taxon>Metazoa</taxon>
        <taxon>Ecdysozoa</taxon>
        <taxon>Arthropoda</taxon>
        <taxon>Hexapoda</taxon>
        <taxon>Insecta</taxon>
        <taxon>Pterygota</taxon>
        <taxon>Neoptera</taxon>
        <taxon>Endopterygota</taxon>
        <taxon>Coleoptera</taxon>
        <taxon>Polyphaga</taxon>
        <taxon>Cucujiformia</taxon>
        <taxon>Curculionidae</taxon>
        <taxon>Ceutorhynchinae</taxon>
        <taxon>Ceutorhynchus</taxon>
    </lineage>
</organism>
<dbReference type="OrthoDB" id="3763at2759"/>